<evidence type="ECO:0000313" key="2">
    <source>
        <dbReference type="EMBL" id="KAK7247692.1"/>
    </source>
</evidence>
<dbReference type="Proteomes" id="UP001363151">
    <property type="component" value="Unassembled WGS sequence"/>
</dbReference>
<evidence type="ECO:0000256" key="1">
    <source>
        <dbReference type="SAM" id="MobiDB-lite"/>
    </source>
</evidence>
<feature type="region of interest" description="Disordered" evidence="1">
    <location>
        <begin position="39"/>
        <end position="104"/>
    </location>
</feature>
<reference evidence="2 3" key="1">
    <citation type="submission" date="2024-03" db="EMBL/GenBank/DDBJ databases">
        <title>Aureococcus anophagefferens CCMP1851 and Kratosvirus quantuckense: Draft genome of a second virus-susceptible host strain in the model system.</title>
        <authorList>
            <person name="Chase E."/>
            <person name="Truchon A.R."/>
            <person name="Schepens W."/>
            <person name="Wilhelm S.W."/>
        </authorList>
    </citation>
    <scope>NUCLEOTIDE SEQUENCE [LARGE SCALE GENOMIC DNA]</scope>
    <source>
        <strain evidence="2 3">CCMP1851</strain>
    </source>
</reference>
<dbReference type="EMBL" id="JBBJCI010000129">
    <property type="protein sequence ID" value="KAK7247692.1"/>
    <property type="molecule type" value="Genomic_DNA"/>
</dbReference>
<feature type="region of interest" description="Disordered" evidence="1">
    <location>
        <begin position="1"/>
        <end position="25"/>
    </location>
</feature>
<comment type="caution">
    <text evidence="2">The sequence shown here is derived from an EMBL/GenBank/DDBJ whole genome shotgun (WGS) entry which is preliminary data.</text>
</comment>
<name>A0ABR1G2X3_AURAN</name>
<feature type="compositionally biased region" description="Basic and acidic residues" evidence="1">
    <location>
        <begin position="61"/>
        <end position="87"/>
    </location>
</feature>
<proteinExistence type="predicted"/>
<accession>A0ABR1G2X3</accession>
<evidence type="ECO:0000313" key="3">
    <source>
        <dbReference type="Proteomes" id="UP001363151"/>
    </source>
</evidence>
<sequence length="190" mass="19718">MLDEPGARAQRPPAAPLSATFAASQSSVVARSASCSAKRVASAGSVSVTPQPPGDAEADAEEAHARPKLEDARRAAERGAEVGHDLGEQVPQQRQRAGPELQAAAVGDAPARALLRDRLLEEVLAQEHVVRARDVDALRRAAQQRFHLPKISSSIAHTIPKISSSIDTRVVAGLGQKVGAGGGARARAAT</sequence>
<protein>
    <submittedName>
        <fullName evidence="2">Uncharacterized protein</fullName>
    </submittedName>
</protein>
<organism evidence="2 3">
    <name type="scientific">Aureococcus anophagefferens</name>
    <name type="common">Harmful bloom alga</name>
    <dbReference type="NCBI Taxonomy" id="44056"/>
    <lineage>
        <taxon>Eukaryota</taxon>
        <taxon>Sar</taxon>
        <taxon>Stramenopiles</taxon>
        <taxon>Ochrophyta</taxon>
        <taxon>Pelagophyceae</taxon>
        <taxon>Pelagomonadales</taxon>
        <taxon>Pelagomonadaceae</taxon>
        <taxon>Aureococcus</taxon>
    </lineage>
</organism>
<keyword evidence="3" id="KW-1185">Reference proteome</keyword>
<gene>
    <name evidence="2" type="ORF">SO694_00124032</name>
</gene>